<keyword evidence="3" id="KW-1185">Reference proteome</keyword>
<protein>
    <submittedName>
        <fullName evidence="2">Uncharacterized protein</fullName>
    </submittedName>
</protein>
<accession>A0A813GFE3</accession>
<gene>
    <name evidence="2" type="ORF">PGLA1383_LOCUS42867</name>
</gene>
<sequence length="259" mass="28676">MARGTRKTCTRHVKSHLGAFMAVATNASAATLSLQLEDARVAVDGYQVDCLRMRSRAKYLQDQVAELQEECLAKTRSVQLVDAEEEAVAELLQELEDYCRQPGRLHSCLPSVEGSWSTSAVQDLTLTCTSLPEEFRQEEPLHLPDQTLLLEKRQALSSQISELEELRWQVRQLKENLSIAFAGSDHPEDETQGDIDPVQSHLENTMPLQRLGRKVEQLFYSSRKGGSGNSRLERLAPEHVATAVALVAAVTAASNVPIA</sequence>
<organism evidence="2 3">
    <name type="scientific">Polarella glacialis</name>
    <name type="common">Dinoflagellate</name>
    <dbReference type="NCBI Taxonomy" id="89957"/>
    <lineage>
        <taxon>Eukaryota</taxon>
        <taxon>Sar</taxon>
        <taxon>Alveolata</taxon>
        <taxon>Dinophyceae</taxon>
        <taxon>Suessiales</taxon>
        <taxon>Suessiaceae</taxon>
        <taxon>Polarella</taxon>
    </lineage>
</organism>
<reference evidence="2" key="1">
    <citation type="submission" date="2021-02" db="EMBL/GenBank/DDBJ databases">
        <authorList>
            <person name="Dougan E. K."/>
            <person name="Rhodes N."/>
            <person name="Thang M."/>
            <person name="Chan C."/>
        </authorList>
    </citation>
    <scope>NUCLEOTIDE SEQUENCE</scope>
</reference>
<dbReference type="EMBL" id="CAJNNV010028836">
    <property type="protein sequence ID" value="CAE8625888.1"/>
    <property type="molecule type" value="Genomic_DNA"/>
</dbReference>
<evidence type="ECO:0000313" key="2">
    <source>
        <dbReference type="EMBL" id="CAE8625888.1"/>
    </source>
</evidence>
<proteinExistence type="predicted"/>
<dbReference type="Proteomes" id="UP000654075">
    <property type="component" value="Unassembled WGS sequence"/>
</dbReference>
<comment type="caution">
    <text evidence="2">The sequence shown here is derived from an EMBL/GenBank/DDBJ whole genome shotgun (WGS) entry which is preliminary data.</text>
</comment>
<evidence type="ECO:0000313" key="3">
    <source>
        <dbReference type="Proteomes" id="UP000654075"/>
    </source>
</evidence>
<dbReference type="AlphaFoldDB" id="A0A813GFE3"/>
<name>A0A813GFE3_POLGL</name>
<keyword evidence="1" id="KW-0175">Coiled coil</keyword>
<evidence type="ECO:0000256" key="1">
    <source>
        <dbReference type="SAM" id="Coils"/>
    </source>
</evidence>
<feature type="coiled-coil region" evidence="1">
    <location>
        <begin position="50"/>
        <end position="101"/>
    </location>
</feature>